<evidence type="ECO:0000313" key="2">
    <source>
        <dbReference type="Proteomes" id="UP000535890"/>
    </source>
</evidence>
<reference evidence="1 2" key="1">
    <citation type="submission" date="2020-07" db="EMBL/GenBank/DDBJ databases">
        <title>Sequencing the genomes of 1000 actinobacteria strains.</title>
        <authorList>
            <person name="Klenk H.-P."/>
        </authorList>
    </citation>
    <scope>NUCLEOTIDE SEQUENCE [LARGE SCALE GENOMIC DNA]</scope>
    <source>
        <strain evidence="1 2">DSM 45772</strain>
    </source>
</reference>
<dbReference type="Proteomes" id="UP000535890">
    <property type="component" value="Unassembled WGS sequence"/>
</dbReference>
<gene>
    <name evidence="1" type="ORF">BJ983_005067</name>
</gene>
<proteinExistence type="predicted"/>
<dbReference type="Gene3D" id="3.20.20.30">
    <property type="entry name" value="Luciferase-like domain"/>
    <property type="match status" value="1"/>
</dbReference>
<organism evidence="1 2">
    <name type="scientific">Actinomycetospora corticicola</name>
    <dbReference type="NCBI Taxonomy" id="663602"/>
    <lineage>
        <taxon>Bacteria</taxon>
        <taxon>Bacillati</taxon>
        <taxon>Actinomycetota</taxon>
        <taxon>Actinomycetes</taxon>
        <taxon>Pseudonocardiales</taxon>
        <taxon>Pseudonocardiaceae</taxon>
        <taxon>Actinomycetospora</taxon>
    </lineage>
</organism>
<dbReference type="SUPFAM" id="SSF51679">
    <property type="entry name" value="Bacterial luciferase-like"/>
    <property type="match status" value="1"/>
</dbReference>
<sequence>MPDHLPEEVRLKRTVARLATYLQVYGDLMVRTNDWDPAVLARFRADPVVTGLGGWADIVATRAEIEHLGTLLPDDWLAAAATGSPEQCAKAVAAQFDLGLDGVIMHASTPAELAPVVGSYRRPS</sequence>
<name>A0A7Y9J805_9PSEU</name>
<dbReference type="EMBL" id="JACCBN010000001">
    <property type="protein sequence ID" value="NYD38965.1"/>
    <property type="molecule type" value="Genomic_DNA"/>
</dbReference>
<protein>
    <submittedName>
        <fullName evidence="1">Alkanesulfonate monooxygenase SsuD/methylene tetrahydromethanopterin reductase-like flavin-dependent oxidoreductase (Luciferase family)</fullName>
    </submittedName>
</protein>
<dbReference type="GO" id="GO:0016705">
    <property type="term" value="F:oxidoreductase activity, acting on paired donors, with incorporation or reduction of molecular oxygen"/>
    <property type="evidence" value="ECO:0007669"/>
    <property type="project" value="InterPro"/>
</dbReference>
<dbReference type="AlphaFoldDB" id="A0A7Y9J805"/>
<dbReference type="InterPro" id="IPR036661">
    <property type="entry name" value="Luciferase-like_sf"/>
</dbReference>
<keyword evidence="1" id="KW-0560">Oxidoreductase</keyword>
<dbReference type="RefSeq" id="WP_218890470.1">
    <property type="nucleotide sequence ID" value="NZ_BAABHP010000019.1"/>
</dbReference>
<accession>A0A7Y9J805</accession>
<dbReference type="GO" id="GO:0004497">
    <property type="term" value="F:monooxygenase activity"/>
    <property type="evidence" value="ECO:0007669"/>
    <property type="project" value="UniProtKB-KW"/>
</dbReference>
<keyword evidence="2" id="KW-1185">Reference proteome</keyword>
<keyword evidence="1" id="KW-0503">Monooxygenase</keyword>
<evidence type="ECO:0000313" key="1">
    <source>
        <dbReference type="EMBL" id="NYD38965.1"/>
    </source>
</evidence>
<comment type="caution">
    <text evidence="1">The sequence shown here is derived from an EMBL/GenBank/DDBJ whole genome shotgun (WGS) entry which is preliminary data.</text>
</comment>